<accession>A0ABW1KUJ8</accession>
<gene>
    <name evidence="3" type="ORF">ACFMB1_02230</name>
</gene>
<protein>
    <submittedName>
        <fullName evidence="3">YSC84-related protein</fullName>
    </submittedName>
</protein>
<dbReference type="Pfam" id="PF04366">
    <property type="entry name" value="Ysc84"/>
    <property type="match status" value="1"/>
</dbReference>
<proteinExistence type="predicted"/>
<feature type="domain" description="Ysc84 actin-binding" evidence="2">
    <location>
        <begin position="96"/>
        <end position="180"/>
    </location>
</feature>
<name>A0ABW1KUJ8_9PROT</name>
<evidence type="ECO:0000313" key="4">
    <source>
        <dbReference type="Proteomes" id="UP001596116"/>
    </source>
</evidence>
<dbReference type="Proteomes" id="UP001596116">
    <property type="component" value="Unassembled WGS sequence"/>
</dbReference>
<dbReference type="InterPro" id="IPR007461">
    <property type="entry name" value="Ysc84_actin-binding"/>
</dbReference>
<evidence type="ECO:0000259" key="2">
    <source>
        <dbReference type="Pfam" id="PF04366"/>
    </source>
</evidence>
<comment type="caution">
    <text evidence="3">The sequence shown here is derived from an EMBL/GenBank/DDBJ whole genome shotgun (WGS) entry which is preliminary data.</text>
</comment>
<evidence type="ECO:0000313" key="3">
    <source>
        <dbReference type="EMBL" id="MFC6034341.1"/>
    </source>
</evidence>
<evidence type="ECO:0000256" key="1">
    <source>
        <dbReference type="SAM" id="SignalP"/>
    </source>
</evidence>
<feature type="chain" id="PRO_5045653713" evidence="1">
    <location>
        <begin position="27"/>
        <end position="185"/>
    </location>
</feature>
<sequence length="185" mass="19689">MTAIRFIRIIFIALASVLAFSGAAFAASKEKIERRTNEALSEFREDIGGANEVLAKAKGVLVFPLIRKGGIGIGGEYGQGALRIGGNTVDYYSTAAASIGLQFGGQSRRQIIVFLDQDALDKFRSSQGWEIGVDASVAVVTLGAGGAIDTTQLNQPIVAFVFDNKGLMYNLSLEGSKISKIHEDD</sequence>
<keyword evidence="1" id="KW-0732">Signal</keyword>
<dbReference type="EMBL" id="JBHPON010000001">
    <property type="protein sequence ID" value="MFC6034341.1"/>
    <property type="molecule type" value="Genomic_DNA"/>
</dbReference>
<organism evidence="3 4">
    <name type="scientific">Hyphococcus aureus</name>
    <dbReference type="NCBI Taxonomy" id="2666033"/>
    <lineage>
        <taxon>Bacteria</taxon>
        <taxon>Pseudomonadati</taxon>
        <taxon>Pseudomonadota</taxon>
        <taxon>Alphaproteobacteria</taxon>
        <taxon>Parvularculales</taxon>
        <taxon>Parvularculaceae</taxon>
        <taxon>Hyphococcus</taxon>
    </lineage>
</organism>
<dbReference type="RefSeq" id="WP_379880339.1">
    <property type="nucleotide sequence ID" value="NZ_JBHPON010000001.1"/>
</dbReference>
<reference evidence="3 4" key="1">
    <citation type="submission" date="2024-09" db="EMBL/GenBank/DDBJ databases">
        <authorList>
            <person name="Zhang Z.-H."/>
        </authorList>
    </citation>
    <scope>NUCLEOTIDE SEQUENCE [LARGE SCALE GENOMIC DNA]</scope>
    <source>
        <strain evidence="3 4">HHTR114</strain>
    </source>
</reference>
<keyword evidence="4" id="KW-1185">Reference proteome</keyword>
<feature type="signal peptide" evidence="1">
    <location>
        <begin position="1"/>
        <end position="26"/>
    </location>
</feature>